<dbReference type="Pfam" id="PF00999">
    <property type="entry name" value="Na_H_Exchanger"/>
    <property type="match status" value="1"/>
</dbReference>
<evidence type="ECO:0000256" key="9">
    <source>
        <dbReference type="SAM" id="Phobius"/>
    </source>
</evidence>
<feature type="transmembrane region" description="Helical" evidence="9">
    <location>
        <begin position="55"/>
        <end position="76"/>
    </location>
</feature>
<keyword evidence="6 9" id="KW-1133">Transmembrane helix</keyword>
<keyword evidence="12" id="KW-1185">Reference proteome</keyword>
<comment type="subcellular location">
    <subcellularLocation>
        <location evidence="1">Membrane</location>
        <topology evidence="1">Multi-pass membrane protein</topology>
    </subcellularLocation>
</comment>
<feature type="transmembrane region" description="Helical" evidence="9">
    <location>
        <begin position="213"/>
        <end position="230"/>
    </location>
</feature>
<evidence type="ECO:0000313" key="12">
    <source>
        <dbReference type="Proteomes" id="UP000321379"/>
    </source>
</evidence>
<dbReference type="RefSeq" id="WP_147782221.1">
    <property type="nucleotide sequence ID" value="NZ_VRMG01000004.1"/>
</dbReference>
<reference evidence="11 12" key="1">
    <citation type="submission" date="2019-08" db="EMBL/GenBank/DDBJ databases">
        <title>Bacterial whole genome sequence for Glaciihabitans sp. CHu50b-6-2.</title>
        <authorList>
            <person name="Jin L."/>
        </authorList>
    </citation>
    <scope>NUCLEOTIDE SEQUENCE [LARGE SCALE GENOMIC DNA]</scope>
    <source>
        <strain evidence="11 12">CHu50b-6-2</strain>
    </source>
</reference>
<feature type="transmembrane region" description="Helical" evidence="9">
    <location>
        <begin position="236"/>
        <end position="253"/>
    </location>
</feature>
<gene>
    <name evidence="11" type="ORF">FVP33_03350</name>
</gene>
<evidence type="ECO:0000256" key="6">
    <source>
        <dbReference type="ARBA" id="ARBA00022989"/>
    </source>
</evidence>
<dbReference type="GO" id="GO:0016020">
    <property type="term" value="C:membrane"/>
    <property type="evidence" value="ECO:0007669"/>
    <property type="project" value="UniProtKB-SubCell"/>
</dbReference>
<dbReference type="EMBL" id="VRMG01000004">
    <property type="protein sequence ID" value="TXN31972.1"/>
    <property type="molecule type" value="Genomic_DNA"/>
</dbReference>
<feature type="transmembrane region" description="Helical" evidence="9">
    <location>
        <begin position="292"/>
        <end position="311"/>
    </location>
</feature>
<feature type="transmembrane region" description="Helical" evidence="9">
    <location>
        <begin position="318"/>
        <end position="338"/>
    </location>
</feature>
<dbReference type="InterPro" id="IPR006153">
    <property type="entry name" value="Cation/H_exchanger_TM"/>
</dbReference>
<evidence type="ECO:0000256" key="7">
    <source>
        <dbReference type="ARBA" id="ARBA00023065"/>
    </source>
</evidence>
<comment type="caution">
    <text evidence="11">The sequence shown here is derived from an EMBL/GenBank/DDBJ whole genome shotgun (WGS) entry which is preliminary data.</text>
</comment>
<evidence type="ECO:0000256" key="8">
    <source>
        <dbReference type="ARBA" id="ARBA00023136"/>
    </source>
</evidence>
<accession>A0A5C8UVD1</accession>
<dbReference type="PANTHER" id="PTHR43562">
    <property type="entry name" value="NAPA-TYPE SODIUM/HYDROGEN ANTIPORTER"/>
    <property type="match status" value="1"/>
</dbReference>
<dbReference type="Gene3D" id="1.20.1530.20">
    <property type="match status" value="1"/>
</dbReference>
<feature type="transmembrane region" description="Helical" evidence="9">
    <location>
        <begin position="350"/>
        <end position="369"/>
    </location>
</feature>
<evidence type="ECO:0000256" key="3">
    <source>
        <dbReference type="ARBA" id="ARBA00022448"/>
    </source>
</evidence>
<keyword evidence="5 9" id="KW-0812">Transmembrane</keyword>
<dbReference type="GO" id="GO:0015297">
    <property type="term" value="F:antiporter activity"/>
    <property type="evidence" value="ECO:0007669"/>
    <property type="project" value="UniProtKB-KW"/>
</dbReference>
<dbReference type="InterPro" id="IPR038770">
    <property type="entry name" value="Na+/solute_symporter_sf"/>
</dbReference>
<evidence type="ECO:0000313" key="11">
    <source>
        <dbReference type="EMBL" id="TXN31972.1"/>
    </source>
</evidence>
<evidence type="ECO:0000256" key="4">
    <source>
        <dbReference type="ARBA" id="ARBA00022449"/>
    </source>
</evidence>
<keyword evidence="7" id="KW-0406">Ion transport</keyword>
<dbReference type="Proteomes" id="UP000321379">
    <property type="component" value="Unassembled WGS sequence"/>
</dbReference>
<dbReference type="GO" id="GO:1902600">
    <property type="term" value="P:proton transmembrane transport"/>
    <property type="evidence" value="ECO:0007669"/>
    <property type="project" value="InterPro"/>
</dbReference>
<protein>
    <submittedName>
        <fullName evidence="11">Cation:proton antiporter</fullName>
    </submittedName>
</protein>
<feature type="transmembrane region" description="Helical" evidence="9">
    <location>
        <begin position="172"/>
        <end position="193"/>
    </location>
</feature>
<keyword evidence="3" id="KW-0813">Transport</keyword>
<feature type="transmembrane region" description="Helical" evidence="9">
    <location>
        <begin position="147"/>
        <end position="166"/>
    </location>
</feature>
<organism evidence="11 12">
    <name type="scientific">Lacisediminihabitans profunda</name>
    <dbReference type="NCBI Taxonomy" id="2594790"/>
    <lineage>
        <taxon>Bacteria</taxon>
        <taxon>Bacillati</taxon>
        <taxon>Actinomycetota</taxon>
        <taxon>Actinomycetes</taxon>
        <taxon>Micrococcales</taxon>
        <taxon>Microbacteriaceae</taxon>
        <taxon>Lacisediminihabitans</taxon>
    </lineage>
</organism>
<feature type="transmembrane region" description="Helical" evidence="9">
    <location>
        <begin position="88"/>
        <end position="110"/>
    </location>
</feature>
<sequence>MSFSLLALVVLVGLLGPVLVGRSSWHLPVVVGELLGGILIGASGLRLIDAGEPTFTALANIGFALTMFVVGSHIPVRDQAVRSALGRGAVGAVLAAVVAVAAGLAIAALFGTGHPALYAVLIASSSAALVLPIAAAIGLTGPSSLQLVAQVAIADTLCIVALPLAIDPANSAPAALGALAVMGIAVLAFFGLLALDRLGLRQRGHKLSERRKFALELRISLLLLFALAGLAQLTHVSIMLAGFALGLVVAAIGEPRRLARQLFAVTDGFFGPLFFVWLGASIQLSHLAAHPLMILLGVCLGAAAIVAHLAVRLVGQPLLLGVMAAGQLGVPVAAATLGTQLHLLRPGEDAALLLGALVTVAATTVAGSLRARRTAGPTDSARPGVPAE</sequence>
<dbReference type="PANTHER" id="PTHR43562:SF1">
    <property type="entry name" value="NA(+)_H(+) ANTIPORTER YJBQ-RELATED"/>
    <property type="match status" value="1"/>
</dbReference>
<feature type="transmembrane region" description="Helical" evidence="9">
    <location>
        <begin position="116"/>
        <end position="140"/>
    </location>
</feature>
<feature type="domain" description="Cation/H+ exchanger transmembrane" evidence="10">
    <location>
        <begin position="14"/>
        <end position="361"/>
    </location>
</feature>
<feature type="transmembrane region" description="Helical" evidence="9">
    <location>
        <begin position="262"/>
        <end position="280"/>
    </location>
</feature>
<keyword evidence="4" id="KW-0050">Antiport</keyword>
<proteinExistence type="inferred from homology"/>
<evidence type="ECO:0000256" key="5">
    <source>
        <dbReference type="ARBA" id="ARBA00022692"/>
    </source>
</evidence>
<evidence type="ECO:0000259" key="10">
    <source>
        <dbReference type="Pfam" id="PF00999"/>
    </source>
</evidence>
<dbReference type="AlphaFoldDB" id="A0A5C8UVD1"/>
<keyword evidence="8 9" id="KW-0472">Membrane</keyword>
<evidence type="ECO:0000256" key="2">
    <source>
        <dbReference type="ARBA" id="ARBA00005551"/>
    </source>
</evidence>
<evidence type="ECO:0000256" key="1">
    <source>
        <dbReference type="ARBA" id="ARBA00004141"/>
    </source>
</evidence>
<name>A0A5C8UVD1_9MICO</name>
<comment type="similarity">
    <text evidence="2">Belongs to the monovalent cation:proton antiporter 2 (CPA2) transporter (TC 2.A.37) family.</text>
</comment>